<dbReference type="GO" id="GO:0008270">
    <property type="term" value="F:zinc ion binding"/>
    <property type="evidence" value="ECO:0007669"/>
    <property type="project" value="UniProtKB-KW"/>
</dbReference>
<reference evidence="4 5" key="1">
    <citation type="journal article" date="2023" name="Hortic Res">
        <title>Pangenome of water caltrop reveals structural variations and asymmetric subgenome divergence after allopolyploidization.</title>
        <authorList>
            <person name="Zhang X."/>
            <person name="Chen Y."/>
            <person name="Wang L."/>
            <person name="Yuan Y."/>
            <person name="Fang M."/>
            <person name="Shi L."/>
            <person name="Lu R."/>
            <person name="Comes H.P."/>
            <person name="Ma Y."/>
            <person name="Chen Y."/>
            <person name="Huang G."/>
            <person name="Zhou Y."/>
            <person name="Zheng Z."/>
            <person name="Qiu Y."/>
        </authorList>
    </citation>
    <scope>NUCLEOTIDE SEQUENCE [LARGE SCALE GENOMIC DNA]</scope>
    <source>
        <tissue evidence="4">Roots</tissue>
    </source>
</reference>
<organism evidence="4 5">
    <name type="scientific">Trapa incisa</name>
    <dbReference type="NCBI Taxonomy" id="236973"/>
    <lineage>
        <taxon>Eukaryota</taxon>
        <taxon>Viridiplantae</taxon>
        <taxon>Streptophyta</taxon>
        <taxon>Embryophyta</taxon>
        <taxon>Tracheophyta</taxon>
        <taxon>Spermatophyta</taxon>
        <taxon>Magnoliopsida</taxon>
        <taxon>eudicotyledons</taxon>
        <taxon>Gunneridae</taxon>
        <taxon>Pentapetalae</taxon>
        <taxon>rosids</taxon>
        <taxon>malvids</taxon>
        <taxon>Myrtales</taxon>
        <taxon>Lythraceae</taxon>
        <taxon>Trapa</taxon>
    </lineage>
</organism>
<feature type="compositionally biased region" description="Acidic residues" evidence="2">
    <location>
        <begin position="26"/>
        <end position="58"/>
    </location>
</feature>
<dbReference type="InterPro" id="IPR033276">
    <property type="entry name" value="BB"/>
</dbReference>
<evidence type="ECO:0000313" key="4">
    <source>
        <dbReference type="EMBL" id="KAK4751993.1"/>
    </source>
</evidence>
<keyword evidence="1" id="KW-0479">Metal-binding</keyword>
<dbReference type="Proteomes" id="UP001345219">
    <property type="component" value="Chromosome 16"/>
</dbReference>
<feature type="domain" description="RING-type" evidence="3">
    <location>
        <begin position="141"/>
        <end position="182"/>
    </location>
</feature>
<protein>
    <recommendedName>
        <fullName evidence="3">RING-type domain-containing protein</fullName>
    </recommendedName>
</protein>
<evidence type="ECO:0000256" key="1">
    <source>
        <dbReference type="PROSITE-ProRule" id="PRU00175"/>
    </source>
</evidence>
<feature type="region of interest" description="Disordered" evidence="2">
    <location>
        <begin position="1"/>
        <end position="91"/>
    </location>
</feature>
<dbReference type="PROSITE" id="PS50089">
    <property type="entry name" value="ZF_RING_2"/>
    <property type="match status" value="1"/>
</dbReference>
<dbReference type="SUPFAM" id="SSF57850">
    <property type="entry name" value="RING/U-box"/>
    <property type="match status" value="1"/>
</dbReference>
<dbReference type="AlphaFoldDB" id="A0AAN7JR74"/>
<sequence length="193" mass="21309">MDNNEEGAGKGASRRAPRHLPTVESNIDDEEEEEETEEEDEDHDDEYGQYELGMEEYEYFSSQGIDGDLSLLEEGEDSSSESGFLEEDDIDPDDLSYEQLIELGEIIGEEKRGLSADQISSCLLPSTYQPANSPGLGTDRCVICQVEFGEGEKLAALSCKHPYHSECIGRWLEVKKTCPICSIQVSAPNAADS</sequence>
<dbReference type="GO" id="GO:0016567">
    <property type="term" value="P:protein ubiquitination"/>
    <property type="evidence" value="ECO:0007669"/>
    <property type="project" value="InterPro"/>
</dbReference>
<keyword evidence="1" id="KW-0862">Zinc</keyword>
<dbReference type="Gene3D" id="3.30.40.10">
    <property type="entry name" value="Zinc/RING finger domain, C3HC4 (zinc finger)"/>
    <property type="match status" value="1"/>
</dbReference>
<keyword evidence="1" id="KW-0863">Zinc-finger</keyword>
<proteinExistence type="predicted"/>
<comment type="caution">
    <text evidence="4">The sequence shown here is derived from an EMBL/GenBank/DDBJ whole genome shotgun (WGS) entry which is preliminary data.</text>
</comment>
<dbReference type="FunFam" id="3.30.40.10:FF:000417">
    <property type="entry name" value="E3 ubiquitin ligase BIG BROTHER-related"/>
    <property type="match status" value="1"/>
</dbReference>
<dbReference type="Pfam" id="PF13639">
    <property type="entry name" value="zf-RING_2"/>
    <property type="match status" value="1"/>
</dbReference>
<dbReference type="PANTHER" id="PTHR46400:SF8">
    <property type="entry name" value="E3 UBIQUITIN LIGASE BIG BROTHER-RELATED-LIKE ISOFORM X1"/>
    <property type="match status" value="1"/>
</dbReference>
<gene>
    <name evidence="4" type="ORF">SAY87_020791</name>
</gene>
<keyword evidence="5" id="KW-1185">Reference proteome</keyword>
<dbReference type="EMBL" id="JAXIOK010000016">
    <property type="protein sequence ID" value="KAK4751993.1"/>
    <property type="molecule type" value="Genomic_DNA"/>
</dbReference>
<evidence type="ECO:0000259" key="3">
    <source>
        <dbReference type="PROSITE" id="PS50089"/>
    </source>
</evidence>
<dbReference type="GO" id="GO:0004842">
    <property type="term" value="F:ubiquitin-protein transferase activity"/>
    <property type="evidence" value="ECO:0007669"/>
    <property type="project" value="InterPro"/>
</dbReference>
<dbReference type="SMART" id="SM00184">
    <property type="entry name" value="RING"/>
    <property type="match status" value="1"/>
</dbReference>
<dbReference type="InterPro" id="IPR001841">
    <property type="entry name" value="Znf_RING"/>
</dbReference>
<dbReference type="GO" id="GO:0046621">
    <property type="term" value="P:negative regulation of organ growth"/>
    <property type="evidence" value="ECO:0007669"/>
    <property type="project" value="InterPro"/>
</dbReference>
<feature type="compositionally biased region" description="Acidic residues" evidence="2">
    <location>
        <begin position="71"/>
        <end position="91"/>
    </location>
</feature>
<name>A0AAN7JR74_9MYRT</name>
<dbReference type="PANTHER" id="PTHR46400">
    <property type="entry name" value="RING/U-BOX SUPERFAMILY PROTEIN"/>
    <property type="match status" value="1"/>
</dbReference>
<evidence type="ECO:0000313" key="5">
    <source>
        <dbReference type="Proteomes" id="UP001345219"/>
    </source>
</evidence>
<dbReference type="GO" id="GO:0031624">
    <property type="term" value="F:ubiquitin conjugating enzyme binding"/>
    <property type="evidence" value="ECO:0007669"/>
    <property type="project" value="TreeGrafter"/>
</dbReference>
<accession>A0AAN7JR74</accession>
<dbReference type="InterPro" id="IPR013083">
    <property type="entry name" value="Znf_RING/FYVE/PHD"/>
</dbReference>
<evidence type="ECO:0000256" key="2">
    <source>
        <dbReference type="SAM" id="MobiDB-lite"/>
    </source>
</evidence>